<dbReference type="EMBL" id="BARS01001450">
    <property type="protein sequence ID" value="GAF71991.1"/>
    <property type="molecule type" value="Genomic_DNA"/>
</dbReference>
<evidence type="ECO:0008006" key="2">
    <source>
        <dbReference type="Google" id="ProtNLM"/>
    </source>
</evidence>
<feature type="non-terminal residue" evidence="1">
    <location>
        <position position="1"/>
    </location>
</feature>
<gene>
    <name evidence="1" type="ORF">S01H1_02847</name>
</gene>
<sequence>GPGAGEARNAHLRFTAYDVAAALRSALDEAERQGRPVLSVRTVGPTLEDAFIELTGLSAELMLAEKGGR</sequence>
<evidence type="ECO:0000313" key="1">
    <source>
        <dbReference type="EMBL" id="GAF71991.1"/>
    </source>
</evidence>
<dbReference type="AlphaFoldDB" id="X0SA14"/>
<name>X0SA14_9ZZZZ</name>
<reference evidence="1" key="1">
    <citation type="journal article" date="2014" name="Front. Microbiol.">
        <title>High frequency of phylogenetically diverse reductive dehalogenase-homologous genes in deep subseafloor sedimentary metagenomes.</title>
        <authorList>
            <person name="Kawai M."/>
            <person name="Futagami T."/>
            <person name="Toyoda A."/>
            <person name="Takaki Y."/>
            <person name="Nishi S."/>
            <person name="Hori S."/>
            <person name="Arai W."/>
            <person name="Tsubouchi T."/>
            <person name="Morono Y."/>
            <person name="Uchiyama I."/>
            <person name="Ito T."/>
            <person name="Fujiyama A."/>
            <person name="Inagaki F."/>
            <person name="Takami H."/>
        </authorList>
    </citation>
    <scope>NUCLEOTIDE SEQUENCE</scope>
    <source>
        <strain evidence="1">Expedition CK06-06</strain>
    </source>
</reference>
<comment type="caution">
    <text evidence="1">The sequence shown here is derived from an EMBL/GenBank/DDBJ whole genome shotgun (WGS) entry which is preliminary data.</text>
</comment>
<accession>X0SA14</accession>
<protein>
    <recommendedName>
        <fullName evidence="2">DUF4162 domain-containing protein</fullName>
    </recommendedName>
</protein>
<organism evidence="1">
    <name type="scientific">marine sediment metagenome</name>
    <dbReference type="NCBI Taxonomy" id="412755"/>
    <lineage>
        <taxon>unclassified sequences</taxon>
        <taxon>metagenomes</taxon>
        <taxon>ecological metagenomes</taxon>
    </lineage>
</organism>
<proteinExistence type="predicted"/>